<evidence type="ECO:0000313" key="5">
    <source>
        <dbReference type="Proteomes" id="UP000245423"/>
    </source>
</evidence>
<dbReference type="GO" id="GO:0009073">
    <property type="term" value="P:aromatic amino acid family biosynthetic process"/>
    <property type="evidence" value="ECO:0007669"/>
    <property type="project" value="UniProtKB-UniRule"/>
</dbReference>
<dbReference type="NCBIfam" id="TIGR01796">
    <property type="entry name" value="CM_mono_aroH"/>
    <property type="match status" value="1"/>
</dbReference>
<dbReference type="CDD" id="cd02185">
    <property type="entry name" value="AroH"/>
    <property type="match status" value="1"/>
</dbReference>
<dbReference type="AlphaFoldDB" id="M1YQ56"/>
<keyword evidence="2 3" id="KW-0057">Aromatic amino acid biosynthesis</keyword>
<gene>
    <name evidence="4" type="primary">aroH</name>
    <name evidence="4" type="ORF">CUESP1_1751</name>
</gene>
<dbReference type="GO" id="GO:0008652">
    <property type="term" value="P:amino acid biosynthetic process"/>
    <property type="evidence" value="ECO:0007669"/>
    <property type="project" value="UniProtKB-UniRule"/>
</dbReference>
<reference evidence="4 5" key="1">
    <citation type="submission" date="2016-11" db="EMBL/GenBank/DDBJ databases">
        <authorList>
            <person name="Manzoor S."/>
        </authorList>
    </citation>
    <scope>NUCLEOTIDE SEQUENCE [LARGE SCALE GENOMIC DNA]</scope>
    <source>
        <strain evidence="4">Clostridium ultunense strain Esp</strain>
    </source>
</reference>
<evidence type="ECO:0000256" key="1">
    <source>
        <dbReference type="NCBIfam" id="TIGR01796"/>
    </source>
</evidence>
<dbReference type="HOGENOM" id="CLU_133236_1_0_9"/>
<feature type="binding site" evidence="2">
    <location>
        <position position="89"/>
    </location>
    <ligand>
        <name>prephenate</name>
        <dbReference type="ChEBI" id="CHEBI:29934"/>
    </ligand>
</feature>
<dbReference type="GO" id="GO:0004106">
    <property type="term" value="F:chorismate mutase activity"/>
    <property type="evidence" value="ECO:0007669"/>
    <property type="project" value="UniProtKB-UniRule"/>
</dbReference>
<dbReference type="UniPathway" id="UPA00120">
    <property type="reaction ID" value="UER00203"/>
</dbReference>
<dbReference type="PIRSF" id="PIRSF005965">
    <property type="entry name" value="Chor_mut_AroH"/>
    <property type="match status" value="1"/>
</dbReference>
<dbReference type="Pfam" id="PF07736">
    <property type="entry name" value="CM_1"/>
    <property type="match status" value="1"/>
</dbReference>
<comment type="catalytic activity">
    <reaction evidence="3">
        <text>chorismate = prephenate</text>
        <dbReference type="Rhea" id="RHEA:13897"/>
        <dbReference type="ChEBI" id="CHEBI:29748"/>
        <dbReference type="ChEBI" id="CHEBI:29934"/>
        <dbReference type="EC" id="5.4.99.5"/>
    </reaction>
</comment>
<dbReference type="PROSITE" id="PS51167">
    <property type="entry name" value="CHORISMATE_MUT_1"/>
    <property type="match status" value="1"/>
</dbReference>
<evidence type="ECO:0000313" key="4">
    <source>
        <dbReference type="EMBL" id="SHD77114.1"/>
    </source>
</evidence>
<name>M1YQ56_9FIRM</name>
<keyword evidence="5" id="KW-1185">Reference proteome</keyword>
<dbReference type="RefSeq" id="WP_005582201.1">
    <property type="nucleotide sequence ID" value="NZ_LT669839.1"/>
</dbReference>
<dbReference type="PANTHER" id="PTHR21164">
    <property type="entry name" value="CHORISMATE MUTASE"/>
    <property type="match status" value="1"/>
</dbReference>
<evidence type="ECO:0000256" key="3">
    <source>
        <dbReference type="PROSITE-ProRule" id="PRU00514"/>
    </source>
</evidence>
<dbReference type="InterPro" id="IPR035959">
    <property type="entry name" value="RutC-like_sf"/>
</dbReference>
<feature type="binding site" evidence="2">
    <location>
        <position position="107"/>
    </location>
    <ligand>
        <name>prephenate</name>
        <dbReference type="ChEBI" id="CHEBI:29934"/>
    </ligand>
</feature>
<dbReference type="EMBL" id="LT669839">
    <property type="protein sequence ID" value="SHD77114.1"/>
    <property type="molecule type" value="Genomic_DNA"/>
</dbReference>
<dbReference type="PANTHER" id="PTHR21164:SF0">
    <property type="entry name" value="CHORISMATE MUTASE AROH"/>
    <property type="match status" value="1"/>
</dbReference>
<dbReference type="Proteomes" id="UP000245423">
    <property type="component" value="Chromosome 1"/>
</dbReference>
<feature type="binding site" evidence="2">
    <location>
        <position position="7"/>
    </location>
    <ligand>
        <name>prephenate</name>
        <dbReference type="ChEBI" id="CHEBI:29934"/>
    </ligand>
</feature>
<evidence type="ECO:0000256" key="2">
    <source>
        <dbReference type="PIRSR" id="PIRSR005965-1"/>
    </source>
</evidence>
<proteinExistence type="predicted"/>
<keyword evidence="3 4" id="KW-0413">Isomerase</keyword>
<organism evidence="4 5">
    <name type="scientific">[Clostridium] ultunense Esp</name>
    <dbReference type="NCBI Taxonomy" id="1288971"/>
    <lineage>
        <taxon>Bacteria</taxon>
        <taxon>Bacillati</taxon>
        <taxon>Bacillota</taxon>
        <taxon>Tissierellia</taxon>
        <taxon>Tissierellales</taxon>
        <taxon>Tepidimicrobiaceae</taxon>
        <taxon>Schnuerera</taxon>
    </lineage>
</organism>
<dbReference type="OrthoDB" id="9802232at2"/>
<protein>
    <recommendedName>
        <fullName evidence="1 3">chorismate mutase</fullName>
        <ecNumber evidence="1 3">5.4.99.5</ecNumber>
    </recommendedName>
</protein>
<dbReference type="Gene3D" id="3.30.1330.40">
    <property type="entry name" value="RutC-like"/>
    <property type="match status" value="1"/>
</dbReference>
<dbReference type="InterPro" id="IPR008243">
    <property type="entry name" value="Chorismate_mutase_AroH"/>
</dbReference>
<accession>M1YQ56</accession>
<dbReference type="GO" id="GO:0046417">
    <property type="term" value="P:chorismate metabolic process"/>
    <property type="evidence" value="ECO:0007669"/>
    <property type="project" value="TreeGrafter"/>
</dbReference>
<dbReference type="EC" id="5.4.99.5" evidence="1 3"/>
<keyword evidence="2 3" id="KW-0028">Amino-acid biosynthesis</keyword>
<dbReference type="SUPFAM" id="SSF55298">
    <property type="entry name" value="YjgF-like"/>
    <property type="match status" value="1"/>
</dbReference>
<sequence>MKIVSIRGATTVEYNDKEEIVKATKDLLFKIEKENNLIKDNVISILFSSTKDLNAEYPAKAARLLGYTQCGLMCFNEMDVLDSIRKCIRVMILYHDSLKQKDVKHVYLKDAKTLRPDLNK</sequence>